<sequence>MRYRIILPVVAKALLLICALSSTVFSQIPPIKITSPTFQAVYQRDVIGQREISVSGTFNVTMDKIEVRAVPVIQGQGIDTPWQTLQSAPKGGVFTGTIKLYGGWYTIEVRALLDGKIVGRDVLSRVGVGEVFIIAGQSNAQGLRAYPGPSAEDDRVLYISNYNNDTHDFLTDPVPPAFDKINSNLGIMSPRGQSAWCWGLLGDMLVRKLNVPVLFINTAWEGTAIENWSASARGETTKNKYGGFVYPPQMPYANLRIAARNYGNQYGVRAILWMQGEADALFKTPTAFYRDNLQYIMNRLGLETGGKRITWVIARTSRTSAGSDIASSINPAIVAAQNAVLETPFNPTYPGPETDPLVPDRGDGTHFVGKSTSDTEGTLAALKILANAWNETLGADFFSTVPPLSPAPVPTISANCVAENNAVTITLPTGYSSYEWSTGERSSTIRVSSAGTYRATVKDDAGNSILSSVVVLENDAKPVKPTIAQQGQQQACADSTFQFSVSDGSDIYSWYKEGSNTAIATGAAARIAESGNYYVKGQNVFGCISENSNSSSLIIREKISKPVIEASGPFSITAKIAETGLNEEYLWRRPDTETDTIADIIKILKSGVYSTKAKVEFNLNNNVLTCYSDTVAHEFKTNEENEVVIYPNPSQDTYVYIESRDNIKNAQITLFDIFGRVVSTSSTALLDSRLQINVGTLSTGKYIIRVTGEGQSLTKQIIIR</sequence>
<proteinExistence type="predicted"/>
<dbReference type="Proteomes" id="UP000306402">
    <property type="component" value="Unassembled WGS sequence"/>
</dbReference>
<dbReference type="InterPro" id="IPR036514">
    <property type="entry name" value="SGNH_hydro_sf"/>
</dbReference>
<accession>A0A5R9KVM6</accession>
<dbReference type="RefSeq" id="WP_138365585.1">
    <property type="nucleotide sequence ID" value="NZ_VCEJ01000004.1"/>
</dbReference>
<dbReference type="InterPro" id="IPR026444">
    <property type="entry name" value="Secre_tail"/>
</dbReference>
<comment type="caution">
    <text evidence="4">The sequence shown here is derived from an EMBL/GenBank/DDBJ whole genome shotgun (WGS) entry which is preliminary data.</text>
</comment>
<dbReference type="EMBL" id="VCEJ01000004">
    <property type="protein sequence ID" value="TLV00205.1"/>
    <property type="molecule type" value="Genomic_DNA"/>
</dbReference>
<evidence type="ECO:0000313" key="4">
    <source>
        <dbReference type="EMBL" id="TLV00205.1"/>
    </source>
</evidence>
<evidence type="ECO:0000259" key="2">
    <source>
        <dbReference type="Pfam" id="PF03629"/>
    </source>
</evidence>
<gene>
    <name evidence="4" type="ORF">FEN17_11900</name>
</gene>
<reference evidence="4 5" key="1">
    <citation type="submission" date="2019-05" db="EMBL/GenBank/DDBJ databases">
        <authorList>
            <person name="Qu J.-H."/>
        </authorList>
    </citation>
    <scope>NUCLEOTIDE SEQUENCE [LARGE SCALE GENOMIC DNA]</scope>
    <source>
        <strain evidence="4 5">T17</strain>
    </source>
</reference>
<evidence type="ECO:0000256" key="1">
    <source>
        <dbReference type="ARBA" id="ARBA00022801"/>
    </source>
</evidence>
<dbReference type="NCBIfam" id="TIGR04183">
    <property type="entry name" value="Por_Secre_tail"/>
    <property type="match status" value="1"/>
</dbReference>
<keyword evidence="5" id="KW-1185">Reference proteome</keyword>
<feature type="domain" description="Secretion system C-terminal sorting" evidence="3">
    <location>
        <begin position="645"/>
        <end position="719"/>
    </location>
</feature>
<dbReference type="Pfam" id="PF03629">
    <property type="entry name" value="SASA"/>
    <property type="match status" value="1"/>
</dbReference>
<dbReference type="Pfam" id="PF18962">
    <property type="entry name" value="Por_Secre_tail"/>
    <property type="match status" value="1"/>
</dbReference>
<evidence type="ECO:0000259" key="3">
    <source>
        <dbReference type="Pfam" id="PF18962"/>
    </source>
</evidence>
<keyword evidence="1" id="KW-0378">Hydrolase</keyword>
<dbReference type="Gene3D" id="3.40.50.1110">
    <property type="entry name" value="SGNH hydrolase"/>
    <property type="match status" value="1"/>
</dbReference>
<dbReference type="GO" id="GO:0016788">
    <property type="term" value="F:hydrolase activity, acting on ester bonds"/>
    <property type="evidence" value="ECO:0007669"/>
    <property type="project" value="UniProtKB-ARBA"/>
</dbReference>
<dbReference type="SUPFAM" id="SSF52266">
    <property type="entry name" value="SGNH hydrolase"/>
    <property type="match status" value="1"/>
</dbReference>
<dbReference type="AlphaFoldDB" id="A0A5R9KVM6"/>
<dbReference type="InterPro" id="IPR005181">
    <property type="entry name" value="SASA"/>
</dbReference>
<feature type="domain" description="Sialate O-acetylesterase" evidence="2">
    <location>
        <begin position="130"/>
        <end position="319"/>
    </location>
</feature>
<dbReference type="OrthoDB" id="1488710at2"/>
<organism evidence="4 5">
    <name type="scientific">Dyadobacter luticola</name>
    <dbReference type="NCBI Taxonomy" id="1979387"/>
    <lineage>
        <taxon>Bacteria</taxon>
        <taxon>Pseudomonadati</taxon>
        <taxon>Bacteroidota</taxon>
        <taxon>Cytophagia</taxon>
        <taxon>Cytophagales</taxon>
        <taxon>Spirosomataceae</taxon>
        <taxon>Dyadobacter</taxon>
    </lineage>
</organism>
<evidence type="ECO:0000313" key="5">
    <source>
        <dbReference type="Proteomes" id="UP000306402"/>
    </source>
</evidence>
<name>A0A5R9KVM6_9BACT</name>
<protein>
    <submittedName>
        <fullName evidence="4">T9SS type A sorting domain-containing protein</fullName>
    </submittedName>
</protein>